<reference evidence="2 3" key="1">
    <citation type="submission" date="2019-04" db="EMBL/GenBank/DDBJ databases">
        <title>Draft genome of the big-headed turtle Platysternon megacephalum.</title>
        <authorList>
            <person name="Gong S."/>
        </authorList>
    </citation>
    <scope>NUCLEOTIDE SEQUENCE [LARGE SCALE GENOMIC DNA]</scope>
    <source>
        <strain evidence="2">DO16091913</strain>
        <tissue evidence="2">Muscle</tissue>
    </source>
</reference>
<dbReference type="InterPro" id="IPR008906">
    <property type="entry name" value="HATC_C_dom"/>
</dbReference>
<dbReference type="InterPro" id="IPR012337">
    <property type="entry name" value="RNaseH-like_sf"/>
</dbReference>
<keyword evidence="3" id="KW-1185">Reference proteome</keyword>
<protein>
    <submittedName>
        <fullName evidence="2">Metastasis-associated protein MTA3</fullName>
    </submittedName>
</protein>
<comment type="caution">
    <text evidence="2">The sequence shown here is derived from an EMBL/GenBank/DDBJ whole genome shotgun (WGS) entry which is preliminary data.</text>
</comment>
<dbReference type="Pfam" id="PF05699">
    <property type="entry name" value="Dimer_Tnp_hAT"/>
    <property type="match status" value="1"/>
</dbReference>
<dbReference type="GO" id="GO:0046983">
    <property type="term" value="F:protein dimerization activity"/>
    <property type="evidence" value="ECO:0007669"/>
    <property type="project" value="InterPro"/>
</dbReference>
<organism evidence="2 3">
    <name type="scientific">Platysternon megacephalum</name>
    <name type="common">big-headed turtle</name>
    <dbReference type="NCBI Taxonomy" id="55544"/>
    <lineage>
        <taxon>Eukaryota</taxon>
        <taxon>Metazoa</taxon>
        <taxon>Chordata</taxon>
        <taxon>Craniata</taxon>
        <taxon>Vertebrata</taxon>
        <taxon>Euteleostomi</taxon>
        <taxon>Archelosauria</taxon>
        <taxon>Testudinata</taxon>
        <taxon>Testudines</taxon>
        <taxon>Cryptodira</taxon>
        <taxon>Durocryptodira</taxon>
        <taxon>Testudinoidea</taxon>
        <taxon>Platysternidae</taxon>
        <taxon>Platysternon</taxon>
    </lineage>
</organism>
<proteinExistence type="predicted"/>
<accession>A0A4D9E8M3</accession>
<dbReference type="OrthoDB" id="10057873at2759"/>
<dbReference type="AlphaFoldDB" id="A0A4D9E8M3"/>
<name>A0A4D9E8M3_9SAUR</name>
<dbReference type="EMBL" id="QXTE01000144">
    <property type="protein sequence ID" value="TFK04162.1"/>
    <property type="molecule type" value="Genomic_DNA"/>
</dbReference>
<evidence type="ECO:0000313" key="3">
    <source>
        <dbReference type="Proteomes" id="UP000297703"/>
    </source>
</evidence>
<reference evidence="2 3" key="2">
    <citation type="submission" date="2019-04" db="EMBL/GenBank/DDBJ databases">
        <title>The genome sequence of big-headed turtle.</title>
        <authorList>
            <person name="Gong S."/>
        </authorList>
    </citation>
    <scope>NUCLEOTIDE SEQUENCE [LARGE SCALE GENOMIC DNA]</scope>
    <source>
        <strain evidence="2">DO16091913</strain>
        <tissue evidence="2">Muscle</tissue>
    </source>
</reference>
<gene>
    <name evidence="2" type="ORF">DR999_PMT13340</name>
</gene>
<evidence type="ECO:0000259" key="1">
    <source>
        <dbReference type="Pfam" id="PF05699"/>
    </source>
</evidence>
<dbReference type="Proteomes" id="UP000297703">
    <property type="component" value="Unassembled WGS sequence"/>
</dbReference>
<evidence type="ECO:0000313" key="2">
    <source>
        <dbReference type="EMBL" id="TFK04162.1"/>
    </source>
</evidence>
<feature type="domain" description="HAT C-terminal dimerisation" evidence="1">
    <location>
        <begin position="66"/>
        <end position="121"/>
    </location>
</feature>
<dbReference type="SUPFAM" id="SSF53098">
    <property type="entry name" value="Ribonuclease H-like"/>
    <property type="match status" value="1"/>
</dbReference>
<dbReference type="STRING" id="55544.A0A4D9E8M3"/>
<sequence>MAIDSTARFRQPAGYFSAGRVFEPNQAKHLDICESTGFDNVSLLEDNIPAQREYRADCGALQELRNKDVFQFWRSTEARFPALSVVALRCLAVPVYSVGDEPSFSACKNVLGDNRRRINNKLSKYNLSDQNGHTLQKGLEQK</sequence>